<dbReference type="AlphaFoldDB" id="A0A7D4ATY4"/>
<evidence type="ECO:0000313" key="1">
    <source>
        <dbReference type="EMBL" id="QKG71457.1"/>
    </source>
</evidence>
<dbReference type="Proteomes" id="UP000504693">
    <property type="component" value="Chromosome"/>
</dbReference>
<name>A0A7D4ATY4_9SPHN</name>
<keyword evidence="2" id="KW-1185">Reference proteome</keyword>
<reference evidence="1 2" key="1">
    <citation type="submission" date="2020-05" db="EMBL/GenBank/DDBJ databases">
        <title>Erythrobacter mangrovi sp. nov., isolated from rhizosphere soil of mangrove plant (Kandelia candel).</title>
        <authorList>
            <person name="Ye Y.H."/>
        </authorList>
    </citation>
    <scope>NUCLEOTIDE SEQUENCE [LARGE SCALE GENOMIC DNA]</scope>
    <source>
        <strain evidence="1 2">EB310</strain>
    </source>
</reference>
<protein>
    <recommendedName>
        <fullName evidence="3">DUF4261 domain-containing protein</fullName>
    </recommendedName>
</protein>
<dbReference type="RefSeq" id="WP_173214386.1">
    <property type="nucleotide sequence ID" value="NZ_CP053921.1"/>
</dbReference>
<organism evidence="1 2">
    <name type="scientific">Erythrobacter mangrovi</name>
    <dbReference type="NCBI Taxonomy" id="2739433"/>
    <lineage>
        <taxon>Bacteria</taxon>
        <taxon>Pseudomonadati</taxon>
        <taxon>Pseudomonadota</taxon>
        <taxon>Alphaproteobacteria</taxon>
        <taxon>Sphingomonadales</taxon>
        <taxon>Erythrobacteraceae</taxon>
        <taxon>Erythrobacter/Porphyrobacter group</taxon>
        <taxon>Erythrobacter</taxon>
    </lineage>
</organism>
<dbReference type="KEGG" id="emv:HQR01_08835"/>
<evidence type="ECO:0008006" key="3">
    <source>
        <dbReference type="Google" id="ProtNLM"/>
    </source>
</evidence>
<sequence length="270" mass="28250">MTIAHSFADAAIGQSGLLLLFGSGNRPERSHIIAAMDWGGRTSISHDPAQLDASDKRCSDDTGVTACQTDNWLELQRDGLTFDLVGLSGGPSLAVPVNLHKVGNPSELSLDMVEAIGLAPGPHLAAGSASLPVVRTQLAVAVELIEELPGLVAVCWAAAGTVLPPALFSSVVTDWLAGGAFPARALLHIGKGSVDCLRSYGLAYFTGQEIELSEWLSRDETTATDLAHHLVHELVATGPICDPVELHLGKWGSLRLKPSSDGATVLVEQA</sequence>
<accession>A0A7D4ATY4</accession>
<dbReference type="EMBL" id="CP053921">
    <property type="protein sequence ID" value="QKG71457.1"/>
    <property type="molecule type" value="Genomic_DNA"/>
</dbReference>
<proteinExistence type="predicted"/>
<evidence type="ECO:0000313" key="2">
    <source>
        <dbReference type="Proteomes" id="UP000504693"/>
    </source>
</evidence>
<gene>
    <name evidence="1" type="ORF">HQR01_08835</name>
</gene>